<dbReference type="InterPro" id="IPR036164">
    <property type="entry name" value="bL21-like_sf"/>
</dbReference>
<dbReference type="AlphaFoldDB" id="A0A5A9PNT9"/>
<keyword evidence="6" id="KW-1185">Reference proteome</keyword>
<evidence type="ECO:0000256" key="4">
    <source>
        <dbReference type="ARBA" id="ARBA00044129"/>
    </source>
</evidence>
<reference evidence="5 6" key="1">
    <citation type="journal article" date="2019" name="Mol. Ecol. Resour.">
        <title>Chromosome-level genome assembly of Triplophysa tibetana, a fish adapted to the harsh high-altitude environment of the Tibetan Plateau.</title>
        <authorList>
            <person name="Yang X."/>
            <person name="Liu H."/>
            <person name="Ma Z."/>
            <person name="Zou Y."/>
            <person name="Zou M."/>
            <person name="Mao Y."/>
            <person name="Li X."/>
            <person name="Wang H."/>
            <person name="Chen T."/>
            <person name="Wang W."/>
            <person name="Yang R."/>
        </authorList>
    </citation>
    <scope>NUCLEOTIDE SEQUENCE [LARGE SCALE GENOMIC DNA]</scope>
    <source>
        <strain evidence="5">TTIB1903HZAU</strain>
        <tissue evidence="5">Muscle</tissue>
    </source>
</reference>
<dbReference type="SUPFAM" id="SSF141091">
    <property type="entry name" value="L21p-like"/>
    <property type="match status" value="1"/>
</dbReference>
<evidence type="ECO:0000313" key="6">
    <source>
        <dbReference type="Proteomes" id="UP000324632"/>
    </source>
</evidence>
<dbReference type="EMBL" id="SOYY01000003">
    <property type="protein sequence ID" value="KAA0723840.1"/>
    <property type="molecule type" value="Genomic_DNA"/>
</dbReference>
<gene>
    <name evidence="5" type="ORF">E1301_Tti014125</name>
</gene>
<name>A0A5A9PNT9_9TELE</name>
<dbReference type="Pfam" id="PF00829">
    <property type="entry name" value="Ribosomal_L21p"/>
    <property type="match status" value="1"/>
</dbReference>
<evidence type="ECO:0000256" key="2">
    <source>
        <dbReference type="ARBA" id="ARBA00022980"/>
    </source>
</evidence>
<dbReference type="InterPro" id="IPR028909">
    <property type="entry name" value="bL21-like"/>
</dbReference>
<evidence type="ECO:0000313" key="5">
    <source>
        <dbReference type="EMBL" id="KAA0723840.1"/>
    </source>
</evidence>
<proteinExistence type="inferred from homology"/>
<sequence>MMAMTLNRGNLTGILRVFQTAGSHLKQSAPARCLVPTLACRQNSSSVTNPKSFVPHTSLSRPPWPELPALDPEDQEKKHRAVVQKVNGLIQSREYGRLFAVVQFAGRQWKVTNEDLILIENHIDAECGDGIRLEKVLLVGGSDFTLIGKPLLGGDLVRVQATVIEKTESWPMVHMRFWKRHRFQKKKIIIQPQTVLRINSIDILPRLT</sequence>
<dbReference type="GO" id="GO:0005762">
    <property type="term" value="C:mitochondrial large ribosomal subunit"/>
    <property type="evidence" value="ECO:0007669"/>
    <property type="project" value="TreeGrafter"/>
</dbReference>
<keyword evidence="2 5" id="KW-0689">Ribosomal protein</keyword>
<protein>
    <recommendedName>
        <fullName evidence="4">Large ribosomal subunit protein bL21m</fullName>
    </recommendedName>
</protein>
<comment type="similarity">
    <text evidence="1">Belongs to the bacterial ribosomal protein bL21 family.</text>
</comment>
<accession>A0A5A9PNT9</accession>
<dbReference type="Proteomes" id="UP000324632">
    <property type="component" value="Chromosome 3"/>
</dbReference>
<organism evidence="5 6">
    <name type="scientific">Triplophysa tibetana</name>
    <dbReference type="NCBI Taxonomy" id="1572043"/>
    <lineage>
        <taxon>Eukaryota</taxon>
        <taxon>Metazoa</taxon>
        <taxon>Chordata</taxon>
        <taxon>Craniata</taxon>
        <taxon>Vertebrata</taxon>
        <taxon>Euteleostomi</taxon>
        <taxon>Actinopterygii</taxon>
        <taxon>Neopterygii</taxon>
        <taxon>Teleostei</taxon>
        <taxon>Ostariophysi</taxon>
        <taxon>Cypriniformes</taxon>
        <taxon>Nemacheilidae</taxon>
        <taxon>Triplophysa</taxon>
    </lineage>
</organism>
<dbReference type="InterPro" id="IPR001787">
    <property type="entry name" value="Ribosomal_bL21"/>
</dbReference>
<dbReference type="PANTHER" id="PTHR21349:SF0">
    <property type="entry name" value="LARGE RIBOSOMAL SUBUNIT PROTEIN BL21M"/>
    <property type="match status" value="1"/>
</dbReference>
<dbReference type="GO" id="GO:0006412">
    <property type="term" value="P:translation"/>
    <property type="evidence" value="ECO:0007669"/>
    <property type="project" value="InterPro"/>
</dbReference>
<evidence type="ECO:0000256" key="1">
    <source>
        <dbReference type="ARBA" id="ARBA00008563"/>
    </source>
</evidence>
<dbReference type="GO" id="GO:0003723">
    <property type="term" value="F:RNA binding"/>
    <property type="evidence" value="ECO:0007669"/>
    <property type="project" value="InterPro"/>
</dbReference>
<keyword evidence="3" id="KW-0687">Ribonucleoprotein</keyword>
<dbReference type="NCBIfam" id="TIGR00061">
    <property type="entry name" value="L21"/>
    <property type="match status" value="1"/>
</dbReference>
<dbReference type="GO" id="GO:0003735">
    <property type="term" value="F:structural constituent of ribosome"/>
    <property type="evidence" value="ECO:0007669"/>
    <property type="project" value="InterPro"/>
</dbReference>
<dbReference type="PANTHER" id="PTHR21349">
    <property type="entry name" value="50S RIBOSOMAL PROTEIN L21"/>
    <property type="match status" value="1"/>
</dbReference>
<comment type="caution">
    <text evidence="5">The sequence shown here is derived from an EMBL/GenBank/DDBJ whole genome shotgun (WGS) entry which is preliminary data.</text>
</comment>
<evidence type="ECO:0000256" key="3">
    <source>
        <dbReference type="ARBA" id="ARBA00023274"/>
    </source>
</evidence>